<gene>
    <name evidence="11" type="ORF">N1028_05555</name>
</gene>
<evidence type="ECO:0000256" key="1">
    <source>
        <dbReference type="ARBA" id="ARBA00004236"/>
    </source>
</evidence>
<evidence type="ECO:0000256" key="4">
    <source>
        <dbReference type="ARBA" id="ARBA00022679"/>
    </source>
</evidence>
<evidence type="ECO:0000313" key="11">
    <source>
        <dbReference type="EMBL" id="MCS5725356.1"/>
    </source>
</evidence>
<evidence type="ECO:0000256" key="7">
    <source>
        <dbReference type="ARBA" id="ARBA00037904"/>
    </source>
</evidence>
<dbReference type="InterPro" id="IPR029044">
    <property type="entry name" value="Nucleotide-diphossugar_trans"/>
</dbReference>
<dbReference type="RefSeq" id="WP_259525829.1">
    <property type="nucleotide sequence ID" value="NZ_JANLCK010000002.1"/>
</dbReference>
<evidence type="ECO:0000256" key="9">
    <source>
        <dbReference type="ARBA" id="ARBA00040345"/>
    </source>
</evidence>
<comment type="pathway">
    <text evidence="7">Carotenoid biosynthesis; staphyloxanthin biosynthesis; staphyloxanthin from farnesyl diphosphate: step 4/5.</text>
</comment>
<proteinExistence type="inferred from homology"/>
<comment type="similarity">
    <text evidence="8">Belongs to the glycosyltransferase 2 family. CrtQ subfamily.</text>
</comment>
<dbReference type="PANTHER" id="PTHR43646:SF2">
    <property type="entry name" value="GLYCOSYLTRANSFERASE 2-LIKE DOMAIN-CONTAINING PROTEIN"/>
    <property type="match status" value="1"/>
</dbReference>
<comment type="subcellular location">
    <subcellularLocation>
        <location evidence="1">Cell membrane</location>
    </subcellularLocation>
</comment>
<comment type="function">
    <text evidence="6">Catalyzes the glycosylation of 4,4'-diaponeurosporenoate, i.e. the esterification of glucose at the C1'' position with the carboxyl group of 4,4'-diaponeurosporenic acid, to form glycosyl-4,4'-diaponeurosporenoate. This is a step in the biosynthesis of staphyloxanthin, an orange pigment present in most staphylococci strains.</text>
</comment>
<organism evidence="11 12">
    <name type="scientific">Herbiconiux oxytropis</name>
    <dbReference type="NCBI Taxonomy" id="2970915"/>
    <lineage>
        <taxon>Bacteria</taxon>
        <taxon>Bacillati</taxon>
        <taxon>Actinomycetota</taxon>
        <taxon>Actinomycetes</taxon>
        <taxon>Micrococcales</taxon>
        <taxon>Microbacteriaceae</taxon>
        <taxon>Herbiconiux</taxon>
    </lineage>
</organism>
<evidence type="ECO:0000256" key="2">
    <source>
        <dbReference type="ARBA" id="ARBA00022475"/>
    </source>
</evidence>
<dbReference type="InterPro" id="IPR001173">
    <property type="entry name" value="Glyco_trans_2-like"/>
</dbReference>
<evidence type="ECO:0000256" key="6">
    <source>
        <dbReference type="ARBA" id="ARBA00037281"/>
    </source>
</evidence>
<dbReference type="CDD" id="cd00761">
    <property type="entry name" value="Glyco_tranf_GTA_type"/>
    <property type="match status" value="1"/>
</dbReference>
<dbReference type="Gene3D" id="3.90.550.10">
    <property type="entry name" value="Spore Coat Polysaccharide Biosynthesis Protein SpsA, Chain A"/>
    <property type="match status" value="1"/>
</dbReference>
<evidence type="ECO:0000313" key="12">
    <source>
        <dbReference type="Proteomes" id="UP001165587"/>
    </source>
</evidence>
<dbReference type="GO" id="GO:0016757">
    <property type="term" value="F:glycosyltransferase activity"/>
    <property type="evidence" value="ECO:0007669"/>
    <property type="project" value="UniProtKB-KW"/>
</dbReference>
<keyword evidence="5" id="KW-0472">Membrane</keyword>
<sequence length="262" mass="28744">MTDRPHISVVIPVKDDAAHLERCLSALGRQTIAPSEIVVVDNVSSDASDAVARIGGARVVREQRPGIPAAASTGYDQAEGEVIARLDADSIPADDWIERIGDRFRDRPDLAAVTGGASFSGGPRALRRVGAALYLGAYHLSLAPALGHVPLFGSNFAMRRSEWQRVSGTVHRKDSELHDDLDLAFHLGVRGRIRYGRGLSVQISSRPFAEAGTLPTRFRRGFRTVLVHWPRELPWLRWSRRVIRRHPRLAAAVAPAGARLRP</sequence>
<dbReference type="Pfam" id="PF00535">
    <property type="entry name" value="Glycos_transf_2"/>
    <property type="match status" value="1"/>
</dbReference>
<protein>
    <recommendedName>
        <fullName evidence="9">4,4'-diaponeurosporenoate glycosyltransferase</fullName>
    </recommendedName>
</protein>
<keyword evidence="3 11" id="KW-0328">Glycosyltransferase</keyword>
<dbReference type="AlphaFoldDB" id="A0AA41XBV0"/>
<evidence type="ECO:0000256" key="3">
    <source>
        <dbReference type="ARBA" id="ARBA00022676"/>
    </source>
</evidence>
<dbReference type="SUPFAM" id="SSF53448">
    <property type="entry name" value="Nucleotide-diphospho-sugar transferases"/>
    <property type="match status" value="1"/>
</dbReference>
<accession>A0AA41XBV0</accession>
<comment type="caution">
    <text evidence="11">The sequence shown here is derived from an EMBL/GenBank/DDBJ whole genome shotgun (WGS) entry which is preliminary data.</text>
</comment>
<name>A0AA41XBV0_9MICO</name>
<dbReference type="PANTHER" id="PTHR43646">
    <property type="entry name" value="GLYCOSYLTRANSFERASE"/>
    <property type="match status" value="1"/>
</dbReference>
<evidence type="ECO:0000259" key="10">
    <source>
        <dbReference type="Pfam" id="PF00535"/>
    </source>
</evidence>
<keyword evidence="12" id="KW-1185">Reference proteome</keyword>
<dbReference type="Proteomes" id="UP001165587">
    <property type="component" value="Unassembled WGS sequence"/>
</dbReference>
<reference evidence="11" key="1">
    <citation type="submission" date="2022-08" db="EMBL/GenBank/DDBJ databases">
        <authorList>
            <person name="Deng Y."/>
            <person name="Han X.-F."/>
            <person name="Zhang Y.-Q."/>
        </authorList>
    </citation>
    <scope>NUCLEOTIDE SEQUENCE</scope>
    <source>
        <strain evidence="11">CPCC 203407</strain>
    </source>
</reference>
<keyword evidence="4 11" id="KW-0808">Transferase</keyword>
<dbReference type="EMBL" id="JANLCK010000002">
    <property type="protein sequence ID" value="MCS5725356.1"/>
    <property type="molecule type" value="Genomic_DNA"/>
</dbReference>
<evidence type="ECO:0000256" key="8">
    <source>
        <dbReference type="ARBA" id="ARBA00038120"/>
    </source>
</evidence>
<evidence type="ECO:0000256" key="5">
    <source>
        <dbReference type="ARBA" id="ARBA00023136"/>
    </source>
</evidence>
<dbReference type="GO" id="GO:0005886">
    <property type="term" value="C:plasma membrane"/>
    <property type="evidence" value="ECO:0007669"/>
    <property type="project" value="UniProtKB-SubCell"/>
</dbReference>
<feature type="domain" description="Glycosyltransferase 2-like" evidence="10">
    <location>
        <begin position="8"/>
        <end position="130"/>
    </location>
</feature>
<keyword evidence="2" id="KW-1003">Cell membrane</keyword>